<evidence type="ECO:0000313" key="2">
    <source>
        <dbReference type="EMBL" id="CAL4958242.1"/>
    </source>
</evidence>
<organism evidence="2 3">
    <name type="scientific">Urochloa decumbens</name>
    <dbReference type="NCBI Taxonomy" id="240449"/>
    <lineage>
        <taxon>Eukaryota</taxon>
        <taxon>Viridiplantae</taxon>
        <taxon>Streptophyta</taxon>
        <taxon>Embryophyta</taxon>
        <taxon>Tracheophyta</taxon>
        <taxon>Spermatophyta</taxon>
        <taxon>Magnoliopsida</taxon>
        <taxon>Liliopsida</taxon>
        <taxon>Poales</taxon>
        <taxon>Poaceae</taxon>
        <taxon>PACMAD clade</taxon>
        <taxon>Panicoideae</taxon>
        <taxon>Panicodae</taxon>
        <taxon>Paniceae</taxon>
        <taxon>Melinidinae</taxon>
        <taxon>Urochloa</taxon>
    </lineage>
</organism>
<feature type="transmembrane region" description="Helical" evidence="1">
    <location>
        <begin position="109"/>
        <end position="128"/>
    </location>
</feature>
<feature type="transmembrane region" description="Helical" evidence="1">
    <location>
        <begin position="165"/>
        <end position="192"/>
    </location>
</feature>
<name>A0ABC8ZCR2_9POAL</name>
<sequence>MAGRCPWVAVDLSSYLASSEPTADKAADKKQKQPPPPLLVQAGKMIKKALPSPAVEWVSLWALFTAGVFAVSGVLAYAIDIPCSESSWIFPFIELTDAGEARAVATSVGMHWCTAAQVAAAVAALLFPARRRRRVLAYVALAVAAANHYMYASLAGVFLDADPGYLFLWIGGSAAVSIFAAGDLVSFLALLLGEDDK</sequence>
<keyword evidence="1" id="KW-1133">Transmembrane helix</keyword>
<keyword evidence="3" id="KW-1185">Reference proteome</keyword>
<feature type="transmembrane region" description="Helical" evidence="1">
    <location>
        <begin position="135"/>
        <end position="159"/>
    </location>
</feature>
<dbReference type="EMBL" id="OZ075128">
    <property type="protein sequence ID" value="CAL4958242.1"/>
    <property type="molecule type" value="Genomic_DNA"/>
</dbReference>
<accession>A0ABC8ZCR2</accession>
<evidence type="ECO:0000313" key="3">
    <source>
        <dbReference type="Proteomes" id="UP001497457"/>
    </source>
</evidence>
<proteinExistence type="predicted"/>
<evidence type="ECO:0000256" key="1">
    <source>
        <dbReference type="SAM" id="Phobius"/>
    </source>
</evidence>
<keyword evidence="1" id="KW-0812">Transmembrane</keyword>
<keyword evidence="1" id="KW-0472">Membrane</keyword>
<dbReference type="Proteomes" id="UP001497457">
    <property type="component" value="Chromosome 18b"/>
</dbReference>
<gene>
    <name evidence="2" type="ORF">URODEC1_LOCUS43004</name>
</gene>
<reference evidence="2" key="1">
    <citation type="submission" date="2024-10" db="EMBL/GenBank/DDBJ databases">
        <authorList>
            <person name="Ryan C."/>
        </authorList>
    </citation>
    <scope>NUCLEOTIDE SEQUENCE [LARGE SCALE GENOMIC DNA]</scope>
</reference>
<protein>
    <submittedName>
        <fullName evidence="2">Uncharacterized protein</fullName>
    </submittedName>
</protein>
<dbReference type="AlphaFoldDB" id="A0ABC8ZCR2"/>
<feature type="transmembrane region" description="Helical" evidence="1">
    <location>
        <begin position="54"/>
        <end position="79"/>
    </location>
</feature>